<organism evidence="3">
    <name type="scientific">Lygus hesperus</name>
    <name type="common">Western plant bug</name>
    <dbReference type="NCBI Taxonomy" id="30085"/>
    <lineage>
        <taxon>Eukaryota</taxon>
        <taxon>Metazoa</taxon>
        <taxon>Ecdysozoa</taxon>
        <taxon>Arthropoda</taxon>
        <taxon>Hexapoda</taxon>
        <taxon>Insecta</taxon>
        <taxon>Pterygota</taxon>
        <taxon>Neoptera</taxon>
        <taxon>Paraneoptera</taxon>
        <taxon>Hemiptera</taxon>
        <taxon>Heteroptera</taxon>
        <taxon>Panheteroptera</taxon>
        <taxon>Cimicomorpha</taxon>
        <taxon>Miridae</taxon>
        <taxon>Mirini</taxon>
        <taxon>Lygus</taxon>
    </lineage>
</organism>
<sequence>MELERPVTRWRRENTRSRAGDADPNRPKSRRGTSQQTAAPNYMDSPSERSVTPSRALSSYYRGSIGKMDGGSVHAQRERLVSQQGLNLARTGTSMKQSTRLVRDKRYFLGALQLKMSDLAQELSNIRRGIDQNAKEQASFAVYDKRVKQMASELTEMQGLLADHNMAIDKINTGTDVNRIVIETKELANANESEVAALESLFSDRVRRQEANREIEEHIVKEKYRAEQLAAEMNTSLREKFVQLKAQNNEQSQKVASRQAELDSLTKTKAHIADQVYISPGKTDAVQLELKLWELERKKEALNNELQVNSSPEEQRSALLNKLKSDNVQMATLKKSINEIQDQIKHAEQSSHTHQVTDEEQGMRQARYMELKKREQTIEEFLSNVENQKEDENIKLRGLEAEIVQLLKKMAKKVVVVPTAADFKSLQNDSPASTEVLNTMKSIGSEHTNLSRYLNKVEVMSNKVETELKSLTNSMETMKRQLASFSNTAELESKIDARRLSLTTAKAELEASRVGTKTNLKLRTNEFNEAQRALVENEQHAQISYIEKRLAALEQSNHAIKDYLEEAKCGEDLESCRSKALDFVTKLNILIRNNIQ</sequence>
<keyword evidence="1" id="KW-0175">Coiled coil</keyword>
<dbReference type="GO" id="GO:0030992">
    <property type="term" value="C:intraciliary transport particle B"/>
    <property type="evidence" value="ECO:0007669"/>
    <property type="project" value="InterPro"/>
</dbReference>
<evidence type="ECO:0008006" key="4">
    <source>
        <dbReference type="Google" id="ProtNLM"/>
    </source>
</evidence>
<dbReference type="GO" id="GO:0048487">
    <property type="term" value="F:beta-tubulin binding"/>
    <property type="evidence" value="ECO:0007669"/>
    <property type="project" value="InterPro"/>
</dbReference>
<dbReference type="PANTHER" id="PTHR31432:SF0">
    <property type="entry name" value="INTRAFLAGELLAR TRANSPORT PROTEIN 74 HOMOLOG"/>
    <property type="match status" value="1"/>
</dbReference>
<evidence type="ECO:0000313" key="3">
    <source>
        <dbReference type="EMBL" id="JAG50433.1"/>
    </source>
</evidence>
<feature type="compositionally biased region" description="Basic and acidic residues" evidence="2">
    <location>
        <begin position="1"/>
        <end position="26"/>
    </location>
</feature>
<evidence type="ECO:0000256" key="2">
    <source>
        <dbReference type="SAM" id="MobiDB-lite"/>
    </source>
</evidence>
<evidence type="ECO:0000256" key="1">
    <source>
        <dbReference type="SAM" id="Coils"/>
    </source>
</evidence>
<dbReference type="GO" id="GO:0035735">
    <property type="term" value="P:intraciliary transport involved in cilium assembly"/>
    <property type="evidence" value="ECO:0007669"/>
    <property type="project" value="TreeGrafter"/>
</dbReference>
<accession>A0A0K8SAY6</accession>
<proteinExistence type="predicted"/>
<name>A0A0K8SAY6_LYGHE</name>
<dbReference type="InterPro" id="IPR029602">
    <property type="entry name" value="IFT74"/>
</dbReference>
<feature type="coiled-coil region" evidence="1">
    <location>
        <begin position="330"/>
        <end position="409"/>
    </location>
</feature>
<dbReference type="PANTHER" id="PTHR31432">
    <property type="entry name" value="INTRAFLAGELLAR TRANSPORT PROTEIN 74 HOMOLOG"/>
    <property type="match status" value="1"/>
</dbReference>
<feature type="region of interest" description="Disordered" evidence="2">
    <location>
        <begin position="1"/>
        <end position="54"/>
    </location>
</feature>
<reference evidence="3" key="1">
    <citation type="submission" date="2014-09" db="EMBL/GenBank/DDBJ databases">
        <authorList>
            <person name="Magalhaes I.L.F."/>
            <person name="Oliveira U."/>
            <person name="Santos F.R."/>
            <person name="Vidigal T.H.D.A."/>
            <person name="Brescovit A.D."/>
            <person name="Santos A.J."/>
        </authorList>
    </citation>
    <scope>NUCLEOTIDE SEQUENCE</scope>
</reference>
<dbReference type="AlphaFoldDB" id="A0A0K8SAY6"/>
<dbReference type="EMBL" id="GBRD01015393">
    <property type="protein sequence ID" value="JAG50433.1"/>
    <property type="molecule type" value="Transcribed_RNA"/>
</dbReference>
<protein>
    <recommendedName>
        <fullName evidence="4">Intraflagellar transport protein 74</fullName>
    </recommendedName>
</protein>
<dbReference type="GO" id="GO:0005929">
    <property type="term" value="C:cilium"/>
    <property type="evidence" value="ECO:0007669"/>
    <property type="project" value="TreeGrafter"/>
</dbReference>
<feature type="coiled-coil region" evidence="1">
    <location>
        <begin position="461"/>
        <end position="488"/>
    </location>
</feature>